<protein>
    <submittedName>
        <fullName evidence="2">Uncharacterized protein</fullName>
    </submittedName>
</protein>
<feature type="compositionally biased region" description="Basic residues" evidence="1">
    <location>
        <begin position="207"/>
        <end position="216"/>
    </location>
</feature>
<name>A0AAD7G249_MYCRO</name>
<proteinExistence type="predicted"/>
<reference evidence="2" key="1">
    <citation type="submission" date="2023-03" db="EMBL/GenBank/DDBJ databases">
        <title>Massive genome expansion in bonnet fungi (Mycena s.s.) driven by repeated elements and novel gene families across ecological guilds.</title>
        <authorList>
            <consortium name="Lawrence Berkeley National Laboratory"/>
            <person name="Harder C.B."/>
            <person name="Miyauchi S."/>
            <person name="Viragh M."/>
            <person name="Kuo A."/>
            <person name="Thoen E."/>
            <person name="Andreopoulos B."/>
            <person name="Lu D."/>
            <person name="Skrede I."/>
            <person name="Drula E."/>
            <person name="Henrissat B."/>
            <person name="Morin E."/>
            <person name="Kohler A."/>
            <person name="Barry K."/>
            <person name="LaButti K."/>
            <person name="Morin E."/>
            <person name="Salamov A."/>
            <person name="Lipzen A."/>
            <person name="Mereny Z."/>
            <person name="Hegedus B."/>
            <person name="Baldrian P."/>
            <person name="Stursova M."/>
            <person name="Weitz H."/>
            <person name="Taylor A."/>
            <person name="Grigoriev I.V."/>
            <person name="Nagy L.G."/>
            <person name="Martin F."/>
            <person name="Kauserud H."/>
        </authorList>
    </citation>
    <scope>NUCLEOTIDE SEQUENCE</scope>
    <source>
        <strain evidence="2">CBHHK067</strain>
    </source>
</reference>
<organism evidence="2 3">
    <name type="scientific">Mycena rosella</name>
    <name type="common">Pink bonnet</name>
    <name type="synonym">Agaricus rosellus</name>
    <dbReference type="NCBI Taxonomy" id="1033263"/>
    <lineage>
        <taxon>Eukaryota</taxon>
        <taxon>Fungi</taxon>
        <taxon>Dikarya</taxon>
        <taxon>Basidiomycota</taxon>
        <taxon>Agaricomycotina</taxon>
        <taxon>Agaricomycetes</taxon>
        <taxon>Agaricomycetidae</taxon>
        <taxon>Agaricales</taxon>
        <taxon>Marasmiineae</taxon>
        <taxon>Mycenaceae</taxon>
        <taxon>Mycena</taxon>
    </lineage>
</organism>
<comment type="caution">
    <text evidence="2">The sequence shown here is derived from an EMBL/GenBank/DDBJ whole genome shotgun (WGS) entry which is preliminary data.</text>
</comment>
<dbReference type="EMBL" id="JARKIE010000361">
    <property type="protein sequence ID" value="KAJ7651435.1"/>
    <property type="molecule type" value="Genomic_DNA"/>
</dbReference>
<evidence type="ECO:0000256" key="1">
    <source>
        <dbReference type="SAM" id="MobiDB-lite"/>
    </source>
</evidence>
<feature type="region of interest" description="Disordered" evidence="1">
    <location>
        <begin position="205"/>
        <end position="224"/>
    </location>
</feature>
<keyword evidence="3" id="KW-1185">Reference proteome</keyword>
<gene>
    <name evidence="2" type="ORF">B0H17DRAFT_1270697</name>
</gene>
<evidence type="ECO:0000313" key="3">
    <source>
        <dbReference type="Proteomes" id="UP001221757"/>
    </source>
</evidence>
<dbReference type="Proteomes" id="UP001221757">
    <property type="component" value="Unassembled WGS sequence"/>
</dbReference>
<dbReference type="AlphaFoldDB" id="A0AAD7G249"/>
<feature type="region of interest" description="Disordered" evidence="1">
    <location>
        <begin position="88"/>
        <end position="112"/>
    </location>
</feature>
<accession>A0AAD7G249</accession>
<evidence type="ECO:0000313" key="2">
    <source>
        <dbReference type="EMBL" id="KAJ7651435.1"/>
    </source>
</evidence>
<sequence length="224" mass="24816">MFNNSTGFQIHGGNYINVSGDVNLETHQHLMVQDRSLHDVRSTFALESGSTEGYDPRELSGAARNARHGMRARQAPYAVSSRPPLLLRGSTNPEDHADVHSGPLSSAQPRLDYASGFNQPATTSAPLPSIIGFLHPIQNPTSSGLSSRQYARPRGFIDQPISHHPLQLGHGPLVRQFARGRQVPDDRPNSFLTRLATIVTRITPNRATHRRDHHKHTECQPPLW</sequence>